<dbReference type="SMART" id="SM00829">
    <property type="entry name" value="PKS_ER"/>
    <property type="match status" value="1"/>
</dbReference>
<dbReference type="Pfam" id="PF00107">
    <property type="entry name" value="ADH_zinc_N"/>
    <property type="match status" value="1"/>
</dbReference>
<dbReference type="GO" id="GO:0016491">
    <property type="term" value="F:oxidoreductase activity"/>
    <property type="evidence" value="ECO:0007669"/>
    <property type="project" value="InterPro"/>
</dbReference>
<dbReference type="RefSeq" id="WP_023785795.1">
    <property type="nucleotide sequence ID" value="NC_022997.1"/>
</dbReference>
<gene>
    <name evidence="2" type="ORF">W911_01815</name>
</gene>
<protein>
    <submittedName>
        <fullName evidence="2">NADPH:quinone oxidoreductase</fullName>
    </submittedName>
</protein>
<proteinExistence type="predicted"/>
<evidence type="ECO:0000313" key="3">
    <source>
        <dbReference type="Proteomes" id="UP000018542"/>
    </source>
</evidence>
<dbReference type="InterPro" id="IPR020843">
    <property type="entry name" value="ER"/>
</dbReference>
<accession>V5S9W6</accession>
<dbReference type="KEGG" id="hni:W911_01815"/>
<dbReference type="STRING" id="1029756.W911_01815"/>
<dbReference type="InterPro" id="IPR036291">
    <property type="entry name" value="NAD(P)-bd_dom_sf"/>
</dbReference>
<dbReference type="InterPro" id="IPR013149">
    <property type="entry name" value="ADH-like_C"/>
</dbReference>
<dbReference type="InterPro" id="IPR013154">
    <property type="entry name" value="ADH-like_N"/>
</dbReference>
<name>V5S9W6_9HYPH</name>
<dbReference type="HOGENOM" id="CLU_026673_3_1_5"/>
<dbReference type="Proteomes" id="UP000018542">
    <property type="component" value="Chromosome"/>
</dbReference>
<dbReference type="EMBL" id="CP006912">
    <property type="protein sequence ID" value="AHB47418.1"/>
    <property type="molecule type" value="Genomic_DNA"/>
</dbReference>
<dbReference type="PANTHER" id="PTHR43677">
    <property type="entry name" value="SHORT-CHAIN DEHYDROGENASE/REDUCTASE"/>
    <property type="match status" value="1"/>
</dbReference>
<dbReference type="PATRIC" id="fig|1029756.8.peg.386"/>
<dbReference type="OrthoDB" id="9805883at2"/>
<organism evidence="2 3">
    <name type="scientific">Hyphomicrobium nitrativorans NL23</name>
    <dbReference type="NCBI Taxonomy" id="1029756"/>
    <lineage>
        <taxon>Bacteria</taxon>
        <taxon>Pseudomonadati</taxon>
        <taxon>Pseudomonadota</taxon>
        <taxon>Alphaproteobacteria</taxon>
        <taxon>Hyphomicrobiales</taxon>
        <taxon>Hyphomicrobiaceae</taxon>
        <taxon>Hyphomicrobium</taxon>
    </lineage>
</organism>
<evidence type="ECO:0000313" key="2">
    <source>
        <dbReference type="EMBL" id="AHB47418.1"/>
    </source>
</evidence>
<dbReference type="AlphaFoldDB" id="V5S9W6"/>
<dbReference type="CDD" id="cd08241">
    <property type="entry name" value="QOR1"/>
    <property type="match status" value="1"/>
</dbReference>
<dbReference type="Gene3D" id="3.90.180.10">
    <property type="entry name" value="Medium-chain alcohol dehydrogenases, catalytic domain"/>
    <property type="match status" value="1"/>
</dbReference>
<feature type="domain" description="Enoyl reductase (ER)" evidence="1">
    <location>
        <begin position="7"/>
        <end position="322"/>
    </location>
</feature>
<keyword evidence="3" id="KW-1185">Reference proteome</keyword>
<dbReference type="SUPFAM" id="SSF51735">
    <property type="entry name" value="NAD(P)-binding Rossmann-fold domains"/>
    <property type="match status" value="1"/>
</dbReference>
<dbReference type="SUPFAM" id="SSF50129">
    <property type="entry name" value="GroES-like"/>
    <property type="match status" value="1"/>
</dbReference>
<dbReference type="Pfam" id="PF08240">
    <property type="entry name" value="ADH_N"/>
    <property type="match status" value="1"/>
</dbReference>
<dbReference type="InterPro" id="IPR051397">
    <property type="entry name" value="Zn-ADH-like_protein"/>
</dbReference>
<reference evidence="2 3" key="1">
    <citation type="journal article" date="2014" name="Genome Announc.">
        <title>Complete Genome Sequence of Hyphomicrobium nitrativorans Strain NL23, a Denitrifying Bacterium Isolated from Biofilm of a Methanol-Fed Denitrification System Treating Seawater at the Montreal Biodome.</title>
        <authorList>
            <person name="Martineau C."/>
            <person name="Villeneuve C."/>
            <person name="Mauffrey F."/>
            <person name="Villemur R."/>
        </authorList>
    </citation>
    <scope>NUCLEOTIDE SEQUENCE [LARGE SCALE GENOMIC DNA]</scope>
    <source>
        <strain evidence="2">NL23</strain>
    </source>
</reference>
<dbReference type="PANTHER" id="PTHR43677:SF4">
    <property type="entry name" value="QUINONE OXIDOREDUCTASE-LIKE PROTEIN 2"/>
    <property type="match status" value="1"/>
</dbReference>
<dbReference type="InterPro" id="IPR011032">
    <property type="entry name" value="GroES-like_sf"/>
</dbReference>
<evidence type="ECO:0000259" key="1">
    <source>
        <dbReference type="SMART" id="SM00829"/>
    </source>
</evidence>
<dbReference type="Gene3D" id="3.40.50.720">
    <property type="entry name" value="NAD(P)-binding Rossmann-like Domain"/>
    <property type="match status" value="1"/>
</dbReference>
<sequence>MKAALCKTLDGPEAVAVEEIAEPEAGAGEVVVRVRAAALNFFDTLITRGKYQTKPELPFSPGGEIAGVVERLGAGVTGFALGDRVAAAVGYGGAREKVVVPTESLIPVPAGVSDAVASGVSITFGTAIHGLKDRGNVKPGETVAVLGASGGAGQAAIEIAKLMGARVIACASSDDKLALCKALGADEVVNYDTADLKQALKDLTGGRGVDVVYDCVGDRYAEPAVRALAWEGRFLVVGFAAGEIPKLPLNLLMLKGAAAIGVFWSEAVRRNPAAHRANMVQVLDWVAAGKLEPRIHGLYPLAEVREAIGVIDRREAVGKVVLTMAD</sequence>